<evidence type="ECO:0000313" key="1">
    <source>
        <dbReference type="EMBL" id="SEB12297.1"/>
    </source>
</evidence>
<organism evidence="1 2">
    <name type="scientific">Chitinophaga terrae</name>
    <name type="common">ex Kim and Jung 2007</name>
    <dbReference type="NCBI Taxonomy" id="408074"/>
    <lineage>
        <taxon>Bacteria</taxon>
        <taxon>Pseudomonadati</taxon>
        <taxon>Bacteroidota</taxon>
        <taxon>Chitinophagia</taxon>
        <taxon>Chitinophagales</taxon>
        <taxon>Chitinophagaceae</taxon>
        <taxon>Chitinophaga</taxon>
    </lineage>
</organism>
<dbReference type="STRING" id="408074.SAMN05660909_05656"/>
<protein>
    <submittedName>
        <fullName evidence="1">Uncharacterized protein</fullName>
    </submittedName>
</protein>
<evidence type="ECO:0000313" key="2">
    <source>
        <dbReference type="Proteomes" id="UP000199656"/>
    </source>
</evidence>
<name>A0A1H4GS01_9BACT</name>
<accession>A0A1H4GS01</accession>
<gene>
    <name evidence="1" type="ORF">SAMN05660909_05656</name>
</gene>
<reference evidence="2" key="1">
    <citation type="submission" date="2016-10" db="EMBL/GenBank/DDBJ databases">
        <authorList>
            <person name="Varghese N."/>
            <person name="Submissions S."/>
        </authorList>
    </citation>
    <scope>NUCLEOTIDE SEQUENCE [LARGE SCALE GENOMIC DNA]</scope>
    <source>
        <strain evidence="2">DSM 23920</strain>
    </source>
</reference>
<sequence length="54" mass="6046">MPYSVYKDSSRQNNTKVVFKTAFCPTPFKRIILNLKIKFDGGIPKGDLIGEGLV</sequence>
<keyword evidence="2" id="KW-1185">Reference proteome</keyword>
<dbReference type="AlphaFoldDB" id="A0A1H4GS01"/>
<dbReference type="Proteomes" id="UP000199656">
    <property type="component" value="Unassembled WGS sequence"/>
</dbReference>
<dbReference type="EMBL" id="FNRL01000056">
    <property type="protein sequence ID" value="SEB12297.1"/>
    <property type="molecule type" value="Genomic_DNA"/>
</dbReference>
<proteinExistence type="predicted"/>